<dbReference type="GO" id="GO:0008703">
    <property type="term" value="F:5-amino-6-(5-phosphoribosylamino)uracil reductase activity"/>
    <property type="evidence" value="ECO:0007669"/>
    <property type="project" value="InterPro"/>
</dbReference>
<dbReference type="Pfam" id="PF01872">
    <property type="entry name" value="RibD_C"/>
    <property type="match status" value="1"/>
</dbReference>
<proteinExistence type="predicted"/>
<dbReference type="PANTHER" id="PTHR38011:SF7">
    <property type="entry name" value="2,5-DIAMINO-6-RIBOSYLAMINO-4(3H)-PYRIMIDINONE 5'-PHOSPHATE REDUCTASE"/>
    <property type="match status" value="1"/>
</dbReference>
<reference evidence="6" key="1">
    <citation type="submission" date="2020-05" db="EMBL/GenBank/DDBJ databases">
        <authorList>
            <person name="Chiriac C."/>
            <person name="Salcher M."/>
            <person name="Ghai R."/>
            <person name="Kavagutti S V."/>
        </authorList>
    </citation>
    <scope>NUCLEOTIDE SEQUENCE</scope>
</reference>
<comment type="pathway">
    <text evidence="1">Cofactor biosynthesis; riboflavin biosynthesis.</text>
</comment>
<dbReference type="Gene3D" id="3.40.430.10">
    <property type="entry name" value="Dihydrofolate Reductase, subunit A"/>
    <property type="match status" value="1"/>
</dbReference>
<dbReference type="InterPro" id="IPR002734">
    <property type="entry name" value="RibDG_C"/>
</dbReference>
<dbReference type="SUPFAM" id="SSF53597">
    <property type="entry name" value="Dihydrofolate reductase-like"/>
    <property type="match status" value="1"/>
</dbReference>
<dbReference type="AlphaFoldDB" id="A0A6J6KVB7"/>
<evidence type="ECO:0000256" key="3">
    <source>
        <dbReference type="ARBA" id="ARBA00023002"/>
    </source>
</evidence>
<dbReference type="GO" id="GO:0009231">
    <property type="term" value="P:riboflavin biosynthetic process"/>
    <property type="evidence" value="ECO:0007669"/>
    <property type="project" value="InterPro"/>
</dbReference>
<organism evidence="6">
    <name type="scientific">freshwater metagenome</name>
    <dbReference type="NCBI Taxonomy" id="449393"/>
    <lineage>
        <taxon>unclassified sequences</taxon>
        <taxon>metagenomes</taxon>
        <taxon>ecological metagenomes</taxon>
    </lineage>
</organism>
<feature type="domain" description="Bacterial bifunctional deaminase-reductase C-terminal" evidence="4">
    <location>
        <begin position="1"/>
        <end position="161"/>
    </location>
</feature>
<dbReference type="InterPro" id="IPR024072">
    <property type="entry name" value="DHFR-like_dom_sf"/>
</dbReference>
<accession>A0A6J6KVB7</accession>
<dbReference type="EMBL" id="CAEZWE010000028">
    <property type="protein sequence ID" value="CAB4652204.1"/>
    <property type="molecule type" value="Genomic_DNA"/>
</dbReference>
<sequence length="189" mass="19954">MITTVDGAIDINGRSGPLGGPADQQRLAQLRRQASVVLVGAGTVRAENYGAPSRKDLRIGVVTTSCDLDFTSPLFASGSGFIVTTHEAPAVPVDSVRAGTDTIDFARIIEQLPEGVIHVEGGPMLNAALCNVDVVDALNITIAPHLVGSRGDGLTAAPHSPQHFELAARELVDGFVFLRYERRKKSTTV</sequence>
<dbReference type="InterPro" id="IPR050765">
    <property type="entry name" value="Riboflavin_Biosynth_HTPR"/>
</dbReference>
<evidence type="ECO:0000313" key="5">
    <source>
        <dbReference type="EMBL" id="CAB4560943.1"/>
    </source>
</evidence>
<dbReference type="PANTHER" id="PTHR38011">
    <property type="entry name" value="DIHYDROFOLATE REDUCTASE FAMILY PROTEIN (AFU_ORTHOLOGUE AFUA_8G06820)"/>
    <property type="match status" value="1"/>
</dbReference>
<gene>
    <name evidence="5" type="ORF">UFOPK1572_00831</name>
    <name evidence="6" type="ORF">UFOPK2169_00841</name>
</gene>
<evidence type="ECO:0000256" key="2">
    <source>
        <dbReference type="ARBA" id="ARBA00022857"/>
    </source>
</evidence>
<dbReference type="EMBL" id="CAEZTC010000094">
    <property type="protein sequence ID" value="CAB4560943.1"/>
    <property type="molecule type" value="Genomic_DNA"/>
</dbReference>
<evidence type="ECO:0000313" key="6">
    <source>
        <dbReference type="EMBL" id="CAB4652204.1"/>
    </source>
</evidence>
<protein>
    <submittedName>
        <fullName evidence="6">Unannotated protein</fullName>
    </submittedName>
</protein>
<evidence type="ECO:0000259" key="4">
    <source>
        <dbReference type="Pfam" id="PF01872"/>
    </source>
</evidence>
<evidence type="ECO:0000256" key="1">
    <source>
        <dbReference type="ARBA" id="ARBA00005104"/>
    </source>
</evidence>
<keyword evidence="3" id="KW-0560">Oxidoreductase</keyword>
<name>A0A6J6KVB7_9ZZZZ</name>
<keyword evidence="2" id="KW-0521">NADP</keyword>